<dbReference type="SUPFAM" id="SSF53335">
    <property type="entry name" value="S-adenosyl-L-methionine-dependent methyltransferases"/>
    <property type="match status" value="1"/>
</dbReference>
<dbReference type="AlphaFoldDB" id="A0A381UZS9"/>
<sequence>MQIAPEQGQFLEMLVKISKASKCLEIGRFTGLSTLYIAKGLPDDGKVTTIDISDEFLDLSIKYWKLAEVDKKIDSIIGSGVEVMQSMIDRQDYFDLVFIDADKNNYPHYYELSLQLLPQNGIILIDNMLWHGDVADENVKDETTQTIRDLNLMVQQDQRVDYTLLPFSDGILFVTKK</sequence>
<accession>A0A381UZS9</accession>
<dbReference type="CDD" id="cd02440">
    <property type="entry name" value="AdoMet_MTases"/>
    <property type="match status" value="1"/>
</dbReference>
<dbReference type="Gene3D" id="3.40.50.150">
    <property type="entry name" value="Vaccinia Virus protein VP39"/>
    <property type="match status" value="1"/>
</dbReference>
<protein>
    <recommendedName>
        <fullName evidence="5">O-methyltransferase domain-containing protein</fullName>
    </recommendedName>
</protein>
<keyword evidence="1" id="KW-0489">Methyltransferase</keyword>
<keyword evidence="3" id="KW-0949">S-adenosyl-L-methionine</keyword>
<organism evidence="4">
    <name type="scientific">marine metagenome</name>
    <dbReference type="NCBI Taxonomy" id="408172"/>
    <lineage>
        <taxon>unclassified sequences</taxon>
        <taxon>metagenomes</taxon>
        <taxon>ecological metagenomes</taxon>
    </lineage>
</organism>
<evidence type="ECO:0000256" key="1">
    <source>
        <dbReference type="ARBA" id="ARBA00022603"/>
    </source>
</evidence>
<evidence type="ECO:0000313" key="4">
    <source>
        <dbReference type="EMBL" id="SVA33615.1"/>
    </source>
</evidence>
<dbReference type="Pfam" id="PF01596">
    <property type="entry name" value="Methyltransf_3"/>
    <property type="match status" value="1"/>
</dbReference>
<dbReference type="PROSITE" id="PS51682">
    <property type="entry name" value="SAM_OMT_I"/>
    <property type="match status" value="1"/>
</dbReference>
<dbReference type="EMBL" id="UINC01007490">
    <property type="protein sequence ID" value="SVA33615.1"/>
    <property type="molecule type" value="Genomic_DNA"/>
</dbReference>
<evidence type="ECO:0000256" key="3">
    <source>
        <dbReference type="ARBA" id="ARBA00022691"/>
    </source>
</evidence>
<reference evidence="4" key="1">
    <citation type="submission" date="2018-05" db="EMBL/GenBank/DDBJ databases">
        <authorList>
            <person name="Lanie J.A."/>
            <person name="Ng W.-L."/>
            <person name="Kazmierczak K.M."/>
            <person name="Andrzejewski T.M."/>
            <person name="Davidsen T.M."/>
            <person name="Wayne K.J."/>
            <person name="Tettelin H."/>
            <person name="Glass J.I."/>
            <person name="Rusch D."/>
            <person name="Podicherti R."/>
            <person name="Tsui H.-C.T."/>
            <person name="Winkler M.E."/>
        </authorList>
    </citation>
    <scope>NUCLEOTIDE SEQUENCE</scope>
</reference>
<dbReference type="InterPro" id="IPR002935">
    <property type="entry name" value="SAM_O-MeTrfase"/>
</dbReference>
<dbReference type="InterPro" id="IPR050362">
    <property type="entry name" value="Cation-dep_OMT"/>
</dbReference>
<dbReference type="GO" id="GO:0008757">
    <property type="term" value="F:S-adenosylmethionine-dependent methyltransferase activity"/>
    <property type="evidence" value="ECO:0007669"/>
    <property type="project" value="TreeGrafter"/>
</dbReference>
<name>A0A381UZS9_9ZZZZ</name>
<gene>
    <name evidence="4" type="ORF">METZ01_LOCUS86469</name>
</gene>
<evidence type="ECO:0000256" key="2">
    <source>
        <dbReference type="ARBA" id="ARBA00022679"/>
    </source>
</evidence>
<evidence type="ECO:0008006" key="5">
    <source>
        <dbReference type="Google" id="ProtNLM"/>
    </source>
</evidence>
<dbReference type="PANTHER" id="PTHR10509">
    <property type="entry name" value="O-METHYLTRANSFERASE-RELATED"/>
    <property type="match status" value="1"/>
</dbReference>
<dbReference type="InterPro" id="IPR029063">
    <property type="entry name" value="SAM-dependent_MTases_sf"/>
</dbReference>
<dbReference type="GO" id="GO:0008171">
    <property type="term" value="F:O-methyltransferase activity"/>
    <property type="evidence" value="ECO:0007669"/>
    <property type="project" value="InterPro"/>
</dbReference>
<dbReference type="PANTHER" id="PTHR10509:SF14">
    <property type="entry name" value="CAFFEOYL-COA O-METHYLTRANSFERASE 3-RELATED"/>
    <property type="match status" value="1"/>
</dbReference>
<dbReference type="GO" id="GO:0032259">
    <property type="term" value="P:methylation"/>
    <property type="evidence" value="ECO:0007669"/>
    <property type="project" value="UniProtKB-KW"/>
</dbReference>
<keyword evidence="2" id="KW-0808">Transferase</keyword>
<proteinExistence type="predicted"/>